<dbReference type="EMBL" id="CP001769">
    <property type="protein sequence ID" value="ADB38904.1"/>
    <property type="molecule type" value="Genomic_DNA"/>
</dbReference>
<dbReference type="HOGENOM" id="CLU_1440240_0_0_10"/>
<dbReference type="Proteomes" id="UP000002028">
    <property type="component" value="Chromosome"/>
</dbReference>
<keyword evidence="2" id="KW-1185">Reference proteome</keyword>
<dbReference type="RefSeq" id="WP_012927434.1">
    <property type="nucleotide sequence ID" value="NC_013730.1"/>
</dbReference>
<sequence length="207" mass="23488">MKHLILFVALCLHYPLAAQTRLRGLGSLVIGLTPPDSLNKLEFVEDDQSYVKGTIALPCTHIRSFTASTVLIEGVRVTAISVYFYDDRLFRISCDYSDALKKVFTTKHGQGLARPPYTVRLCSGERGKPMLIEGEVWLRDDVWALAVQSTGYTSNCERENKRRLDIASQRLLALSSDCELRNVDQALIEFDRLEKEKQRLTTHPEKN</sequence>
<organism evidence="1 2">
    <name type="scientific">Spirosoma linguale (strain ATCC 33905 / DSM 74 / LMG 10896 / Claus 1)</name>
    <dbReference type="NCBI Taxonomy" id="504472"/>
    <lineage>
        <taxon>Bacteria</taxon>
        <taxon>Pseudomonadati</taxon>
        <taxon>Bacteroidota</taxon>
        <taxon>Cytophagia</taxon>
        <taxon>Cytophagales</taxon>
        <taxon>Cytophagaceae</taxon>
        <taxon>Spirosoma</taxon>
    </lineage>
</organism>
<dbReference type="KEGG" id="sli:Slin_2891"/>
<reference evidence="1 2" key="1">
    <citation type="journal article" date="2010" name="Stand. Genomic Sci.">
        <title>Complete genome sequence of Spirosoma linguale type strain (1).</title>
        <authorList>
            <person name="Lail K."/>
            <person name="Sikorski J."/>
            <person name="Saunders E."/>
            <person name="Lapidus A."/>
            <person name="Glavina Del Rio T."/>
            <person name="Copeland A."/>
            <person name="Tice H."/>
            <person name="Cheng J.-F."/>
            <person name="Lucas S."/>
            <person name="Nolan M."/>
            <person name="Bruce D."/>
            <person name="Goodwin L."/>
            <person name="Pitluck S."/>
            <person name="Ivanova N."/>
            <person name="Mavromatis K."/>
            <person name="Ovchinnikova G."/>
            <person name="Pati A."/>
            <person name="Chen A."/>
            <person name="Palaniappan K."/>
            <person name="Land M."/>
            <person name="Hauser L."/>
            <person name="Chang Y.-J."/>
            <person name="Jeffries C.D."/>
            <person name="Chain P."/>
            <person name="Brettin T."/>
            <person name="Detter J.C."/>
            <person name="Schuetze A."/>
            <person name="Rohde M."/>
            <person name="Tindall B.J."/>
            <person name="Goeker M."/>
            <person name="Bristow J."/>
            <person name="Eisen J.A."/>
            <person name="Markowitz V."/>
            <person name="Hugenholtz P."/>
            <person name="Kyrpides N.C."/>
            <person name="Klenk H.-P."/>
            <person name="Chen F."/>
        </authorList>
    </citation>
    <scope>NUCLEOTIDE SEQUENCE [LARGE SCALE GENOMIC DNA]</scope>
    <source>
        <strain evidence="2">ATCC 33905 / DSM 74 / LMG 10896 / Claus 1</strain>
    </source>
</reference>
<dbReference type="STRING" id="504472.Slin_2891"/>
<accession>D2QJJ1</accession>
<evidence type="ECO:0000313" key="1">
    <source>
        <dbReference type="EMBL" id="ADB38904.1"/>
    </source>
</evidence>
<gene>
    <name evidence="1" type="ordered locus">Slin_2891</name>
</gene>
<name>D2QJJ1_SPILD</name>
<protein>
    <submittedName>
        <fullName evidence="1">Uncharacterized protein</fullName>
    </submittedName>
</protein>
<dbReference type="AlphaFoldDB" id="D2QJJ1"/>
<evidence type="ECO:0000313" key="2">
    <source>
        <dbReference type="Proteomes" id="UP000002028"/>
    </source>
</evidence>
<proteinExistence type="predicted"/>